<gene>
    <name evidence="1" type="ORF">JZX89_09200</name>
</gene>
<evidence type="ECO:0000313" key="1">
    <source>
        <dbReference type="EMBL" id="MBO0130924.1"/>
    </source>
</evidence>
<sequence length="219" mass="24877">MFNIHEEKILAMLEAQSVRRCKDFLRSGIPFEALKTMRNSGKIDLIHYGIYCLRRPGEPRSNYKAAELAIRYPDGILCLGGALIFHSLVDERLAHWTLGFTGTTCRPTAPDGTRMHHWQGRFNYGYGVEERVVLGVRVRFTSKPRTVADLFRFESKMPRFLAYQALSAFLSDGGRPEEVAEIAKELGCYKRIEPLIEFSQQLLSDGAIAEKDPDAHLIL</sequence>
<dbReference type="Proteomes" id="UP000664699">
    <property type="component" value="Unassembled WGS sequence"/>
</dbReference>
<protein>
    <recommendedName>
        <fullName evidence="3">Transcriptional regulator</fullName>
    </recommendedName>
</protein>
<dbReference type="EMBL" id="JAFLNA010000004">
    <property type="protein sequence ID" value="MBO0130924.1"/>
    <property type="molecule type" value="Genomic_DNA"/>
</dbReference>
<evidence type="ECO:0000313" key="2">
    <source>
        <dbReference type="Proteomes" id="UP000664699"/>
    </source>
</evidence>
<name>A0ABS3EG30_9HYPH</name>
<dbReference type="RefSeq" id="WP_207133891.1">
    <property type="nucleotide sequence ID" value="NZ_JAFLNA010000004.1"/>
</dbReference>
<keyword evidence="2" id="KW-1185">Reference proteome</keyword>
<evidence type="ECO:0008006" key="3">
    <source>
        <dbReference type="Google" id="ProtNLM"/>
    </source>
</evidence>
<proteinExistence type="predicted"/>
<comment type="caution">
    <text evidence="1">The sequence shown here is derived from an EMBL/GenBank/DDBJ whole genome shotgun (WGS) entry which is preliminary data.</text>
</comment>
<reference evidence="1 2" key="1">
    <citation type="submission" date="2021-03" db="EMBL/GenBank/DDBJ databases">
        <title>Whole genome sequence of Agrobacterium sp. strain Rnr.</title>
        <authorList>
            <person name="Mafakheri H."/>
            <person name="Taghavi S.M."/>
            <person name="Nemanja K."/>
            <person name="Osdaghi E."/>
        </authorList>
    </citation>
    <scope>NUCLEOTIDE SEQUENCE [LARGE SCALE GENOMIC DNA]</scope>
    <source>
        <strain evidence="1 2">Rnr</strain>
    </source>
</reference>
<accession>A0ABS3EG30</accession>
<organism evidence="1 2">
    <name type="scientific">Agrobacterium burrii</name>
    <dbReference type="NCBI Taxonomy" id="2815339"/>
    <lineage>
        <taxon>Bacteria</taxon>
        <taxon>Pseudomonadati</taxon>
        <taxon>Pseudomonadota</taxon>
        <taxon>Alphaproteobacteria</taxon>
        <taxon>Hyphomicrobiales</taxon>
        <taxon>Rhizobiaceae</taxon>
        <taxon>Rhizobium/Agrobacterium group</taxon>
        <taxon>Agrobacterium</taxon>
        <taxon>Agrobacterium tumefaciens complex</taxon>
    </lineage>
</organism>